<evidence type="ECO:0000259" key="3">
    <source>
        <dbReference type="Pfam" id="PF20266"/>
    </source>
</evidence>
<dbReference type="PANTHER" id="PTHR10656:SF69">
    <property type="entry name" value="MAB-21-LIKE HHH_H2TH-LIKE DOMAIN-CONTAINING PROTEIN"/>
    <property type="match status" value="1"/>
</dbReference>
<accession>A0A210QHK4</accession>
<reference evidence="4 5" key="1">
    <citation type="journal article" date="2017" name="Nat. Ecol. Evol.">
        <title>Scallop genome provides insights into evolution of bilaterian karyotype and development.</title>
        <authorList>
            <person name="Wang S."/>
            <person name="Zhang J."/>
            <person name="Jiao W."/>
            <person name="Li J."/>
            <person name="Xun X."/>
            <person name="Sun Y."/>
            <person name="Guo X."/>
            <person name="Huan P."/>
            <person name="Dong B."/>
            <person name="Zhang L."/>
            <person name="Hu X."/>
            <person name="Sun X."/>
            <person name="Wang J."/>
            <person name="Zhao C."/>
            <person name="Wang Y."/>
            <person name="Wang D."/>
            <person name="Huang X."/>
            <person name="Wang R."/>
            <person name="Lv J."/>
            <person name="Li Y."/>
            <person name="Zhang Z."/>
            <person name="Liu B."/>
            <person name="Lu W."/>
            <person name="Hui Y."/>
            <person name="Liang J."/>
            <person name="Zhou Z."/>
            <person name="Hou R."/>
            <person name="Li X."/>
            <person name="Liu Y."/>
            <person name="Li H."/>
            <person name="Ning X."/>
            <person name="Lin Y."/>
            <person name="Zhao L."/>
            <person name="Xing Q."/>
            <person name="Dou J."/>
            <person name="Li Y."/>
            <person name="Mao J."/>
            <person name="Guo H."/>
            <person name="Dou H."/>
            <person name="Li T."/>
            <person name="Mu C."/>
            <person name="Jiang W."/>
            <person name="Fu Q."/>
            <person name="Fu X."/>
            <person name="Miao Y."/>
            <person name="Liu J."/>
            <person name="Yu Q."/>
            <person name="Li R."/>
            <person name="Liao H."/>
            <person name="Li X."/>
            <person name="Kong Y."/>
            <person name="Jiang Z."/>
            <person name="Chourrout D."/>
            <person name="Li R."/>
            <person name="Bao Z."/>
        </authorList>
    </citation>
    <scope>NUCLEOTIDE SEQUENCE [LARGE SCALE GENOMIC DNA]</scope>
    <source>
        <strain evidence="4 5">PY_sf001</strain>
    </source>
</reference>
<keyword evidence="5" id="KW-1185">Reference proteome</keyword>
<comment type="caution">
    <text evidence="4">The sequence shown here is derived from an EMBL/GenBank/DDBJ whole genome shotgun (WGS) entry which is preliminary data.</text>
</comment>
<dbReference type="SMART" id="SM01265">
    <property type="entry name" value="Mab-21"/>
    <property type="match status" value="1"/>
</dbReference>
<dbReference type="InterPro" id="IPR046903">
    <property type="entry name" value="Mab-21-like_nuc_Trfase"/>
</dbReference>
<sequence length="436" mass="50211">MADQGEHHKKSWILHHILDRMIGSREIVALRRKMILVQEYVKNSEMSSMLVFETGSMSEGFVMKGSDRDAMGIYPNIEVICPNQNTSFPSDNRNMTIFVMRNDDCRSCYVPLEVVKLERSTSVTTEYLVPVQDKLFISSEIYKQLIKDEFNAQYPMDVEIHGPASSVKNKQSNFGIDTDFAISFRCKCWPPKANEWLSRTRQHGWPGEVLVNNISQSGCHVVPIGDKTSPNTSLQWRISFATAERKLIHSLSHEQFLVYGLLKYFLKQISGILIEIGVDEDILSSYIMKTVIFFAVESTPHSLWKEQNTFPCFILCLDILISWVNAGYCPNYFIVSNNMFKGKLHGGNQEKLLRFLMEMHEMKWMCLSVGTFIQPSIGVRIQRVFNGEWKDILLAPNSTEFECDLAIFRKSLPQKLYSILDHLLSYLNHSRTLMNL</sequence>
<evidence type="ECO:0000256" key="1">
    <source>
        <dbReference type="ARBA" id="ARBA00008307"/>
    </source>
</evidence>
<dbReference type="Proteomes" id="UP000242188">
    <property type="component" value="Unassembled WGS sequence"/>
</dbReference>
<dbReference type="Pfam" id="PF03281">
    <property type="entry name" value="Mab-21"/>
    <property type="match status" value="1"/>
</dbReference>
<evidence type="ECO:0000313" key="5">
    <source>
        <dbReference type="Proteomes" id="UP000242188"/>
    </source>
</evidence>
<proteinExistence type="inferred from homology"/>
<dbReference type="InterPro" id="IPR046906">
    <property type="entry name" value="Mab-21_HhH/H2TH-like"/>
</dbReference>
<evidence type="ECO:0000313" key="4">
    <source>
        <dbReference type="EMBL" id="OWF48189.1"/>
    </source>
</evidence>
<comment type="similarity">
    <text evidence="1">Belongs to the mab-21 family.</text>
</comment>
<name>A0A210QHK4_MIZYE</name>
<dbReference type="InterPro" id="IPR024810">
    <property type="entry name" value="MAB21L/cGLR"/>
</dbReference>
<dbReference type="AlphaFoldDB" id="A0A210QHK4"/>
<protein>
    <submittedName>
        <fullName evidence="4">Protein MB21D2</fullName>
    </submittedName>
</protein>
<feature type="domain" description="Mab-21-like HhH/H2TH-like" evidence="3">
    <location>
        <begin position="281"/>
        <end position="342"/>
    </location>
</feature>
<dbReference type="OrthoDB" id="6120860at2759"/>
<dbReference type="Pfam" id="PF20266">
    <property type="entry name" value="Mab-21_C"/>
    <property type="match status" value="1"/>
</dbReference>
<gene>
    <name evidence="4" type="ORF">KP79_PYT14472</name>
</gene>
<dbReference type="PANTHER" id="PTHR10656">
    <property type="entry name" value="CELL FATE DETERMINING PROTEIN MAB21-RELATED"/>
    <property type="match status" value="1"/>
</dbReference>
<dbReference type="Gene3D" id="1.10.1410.40">
    <property type="match status" value="1"/>
</dbReference>
<dbReference type="EMBL" id="NEDP02003643">
    <property type="protein sequence ID" value="OWF48189.1"/>
    <property type="molecule type" value="Genomic_DNA"/>
</dbReference>
<organism evidence="4 5">
    <name type="scientific">Mizuhopecten yessoensis</name>
    <name type="common">Japanese scallop</name>
    <name type="synonym">Patinopecten yessoensis</name>
    <dbReference type="NCBI Taxonomy" id="6573"/>
    <lineage>
        <taxon>Eukaryota</taxon>
        <taxon>Metazoa</taxon>
        <taxon>Spiralia</taxon>
        <taxon>Lophotrochozoa</taxon>
        <taxon>Mollusca</taxon>
        <taxon>Bivalvia</taxon>
        <taxon>Autobranchia</taxon>
        <taxon>Pteriomorphia</taxon>
        <taxon>Pectinida</taxon>
        <taxon>Pectinoidea</taxon>
        <taxon>Pectinidae</taxon>
        <taxon>Mizuhopecten</taxon>
    </lineage>
</organism>
<feature type="domain" description="Mab-21-like nucleotidyltransferase" evidence="2">
    <location>
        <begin position="143"/>
        <end position="249"/>
    </location>
</feature>
<evidence type="ECO:0000259" key="2">
    <source>
        <dbReference type="Pfam" id="PF03281"/>
    </source>
</evidence>